<feature type="transmembrane region" description="Helical" evidence="8">
    <location>
        <begin position="121"/>
        <end position="141"/>
    </location>
</feature>
<dbReference type="STRING" id="314225.ELI_05780"/>
<comment type="subcellular location">
    <subcellularLocation>
        <location evidence="1">Cell membrane</location>
        <topology evidence="1">Multi-pass membrane protein</topology>
    </subcellularLocation>
</comment>
<protein>
    <submittedName>
        <fullName evidence="9">Uncharacterized protein</fullName>
    </submittedName>
</protein>
<keyword evidence="6 8" id="KW-1133">Transmembrane helix</keyword>
<keyword evidence="3" id="KW-1003">Cell membrane</keyword>
<dbReference type="RefSeq" id="WP_011414084.1">
    <property type="nucleotide sequence ID" value="NC_007722.1"/>
</dbReference>
<dbReference type="AlphaFoldDB" id="Q2NAP3"/>
<keyword evidence="4 8" id="KW-0812">Transmembrane</keyword>
<dbReference type="eggNOG" id="ENOG502ZPNK">
    <property type="taxonomic scope" value="Bacteria"/>
</dbReference>
<organism evidence="9 10">
    <name type="scientific">Erythrobacter litoralis (strain HTCC2594)</name>
    <dbReference type="NCBI Taxonomy" id="314225"/>
    <lineage>
        <taxon>Bacteria</taxon>
        <taxon>Pseudomonadati</taxon>
        <taxon>Pseudomonadota</taxon>
        <taxon>Alphaproteobacteria</taxon>
        <taxon>Sphingomonadales</taxon>
        <taxon>Erythrobacteraceae</taxon>
        <taxon>Erythrobacter/Porphyrobacter group</taxon>
        <taxon>Erythrobacter</taxon>
    </lineage>
</organism>
<gene>
    <name evidence="9" type="ordered locus">ELI_05780</name>
</gene>
<evidence type="ECO:0000256" key="8">
    <source>
        <dbReference type="SAM" id="Phobius"/>
    </source>
</evidence>
<proteinExistence type="inferred from homology"/>
<keyword evidence="5" id="KW-0133">Cell shape</keyword>
<dbReference type="OrthoDB" id="7426601at2"/>
<dbReference type="GO" id="GO:0008360">
    <property type="term" value="P:regulation of cell shape"/>
    <property type="evidence" value="ECO:0007669"/>
    <property type="project" value="UniProtKB-KW"/>
</dbReference>
<evidence type="ECO:0000256" key="2">
    <source>
        <dbReference type="ARBA" id="ARBA00007776"/>
    </source>
</evidence>
<feature type="transmembrane region" description="Helical" evidence="8">
    <location>
        <begin position="89"/>
        <end position="109"/>
    </location>
</feature>
<name>Q2NAP3_ERYLH</name>
<dbReference type="EMBL" id="CP000157">
    <property type="protein sequence ID" value="ABC63248.1"/>
    <property type="molecule type" value="Genomic_DNA"/>
</dbReference>
<reference evidence="10" key="1">
    <citation type="journal article" date="2009" name="J. Bacteriol.">
        <title>Complete genome sequence of Erythrobacter litoralis HTCC2594.</title>
        <authorList>
            <person name="Oh H.M."/>
            <person name="Giovannoni S.J."/>
            <person name="Ferriera S."/>
            <person name="Johnson J."/>
            <person name="Cho J.C."/>
        </authorList>
    </citation>
    <scope>NUCLEOTIDE SEQUENCE [LARGE SCALE GENOMIC DNA]</scope>
    <source>
        <strain evidence="10">HTCC2594</strain>
    </source>
</reference>
<evidence type="ECO:0000256" key="7">
    <source>
        <dbReference type="ARBA" id="ARBA00023136"/>
    </source>
</evidence>
<evidence type="ECO:0000313" key="10">
    <source>
        <dbReference type="Proteomes" id="UP000008808"/>
    </source>
</evidence>
<keyword evidence="10" id="KW-1185">Reference proteome</keyword>
<feature type="transmembrane region" description="Helical" evidence="8">
    <location>
        <begin position="28"/>
        <end position="53"/>
    </location>
</feature>
<dbReference type="Pfam" id="PF04093">
    <property type="entry name" value="MreD"/>
    <property type="match status" value="1"/>
</dbReference>
<evidence type="ECO:0000313" key="9">
    <source>
        <dbReference type="EMBL" id="ABC63248.1"/>
    </source>
</evidence>
<evidence type="ECO:0000256" key="5">
    <source>
        <dbReference type="ARBA" id="ARBA00022960"/>
    </source>
</evidence>
<dbReference type="HOGENOM" id="CLU_1546602_0_0_5"/>
<dbReference type="InterPro" id="IPR007227">
    <property type="entry name" value="Cell_shape_determining_MreD"/>
</dbReference>
<feature type="transmembrane region" description="Helical" evidence="8">
    <location>
        <begin position="147"/>
        <end position="172"/>
    </location>
</feature>
<dbReference type="Proteomes" id="UP000008808">
    <property type="component" value="Chromosome"/>
</dbReference>
<keyword evidence="7 8" id="KW-0472">Membrane</keyword>
<sequence length="184" mass="20231">MERLAEKARADQYGRRINRDHSPLLLTIIPWGSILIASVLPFFVVTASIPLVPPLGFLFLLGWRLVRPGVLPVWAGFPLGLWADLFSGQPFGCSIVLYSLALIAIEAIEARFPWRDFAQDWAMATLILLAFLTIGAILSGADVSMPMLIGLVPQALLSIFVFPIIAVMVAGLDRLRLLRVRVIG</sequence>
<evidence type="ECO:0000256" key="4">
    <source>
        <dbReference type="ARBA" id="ARBA00022692"/>
    </source>
</evidence>
<accession>Q2NAP3</accession>
<evidence type="ECO:0000256" key="6">
    <source>
        <dbReference type="ARBA" id="ARBA00022989"/>
    </source>
</evidence>
<evidence type="ECO:0000256" key="3">
    <source>
        <dbReference type="ARBA" id="ARBA00022475"/>
    </source>
</evidence>
<evidence type="ECO:0000256" key="1">
    <source>
        <dbReference type="ARBA" id="ARBA00004651"/>
    </source>
</evidence>
<dbReference type="KEGG" id="eli:ELI_05780"/>
<dbReference type="GO" id="GO:0005886">
    <property type="term" value="C:plasma membrane"/>
    <property type="evidence" value="ECO:0007669"/>
    <property type="project" value="UniProtKB-SubCell"/>
</dbReference>
<comment type="similarity">
    <text evidence="2">Belongs to the MreD family.</text>
</comment>